<dbReference type="Proteomes" id="UP000298493">
    <property type="component" value="Unassembled WGS sequence"/>
</dbReference>
<name>A0A4Z1PH43_9PEZI</name>
<proteinExistence type="predicted"/>
<sequence length="75" mass="8032">MLGSEDTISEPPPPSLCLHANGFIGTLDFTRVGHKLLPMTGLGSTVAHTFTAFASKHFRNVKLQGGWLLMPVVNA</sequence>
<accession>A0A4Z1PH43</accession>
<reference evidence="1 2" key="1">
    <citation type="submission" date="2019-04" db="EMBL/GenBank/DDBJ databases">
        <title>High contiguity whole genome sequence and gene annotation resource for two Venturia nashicola isolates.</title>
        <authorList>
            <person name="Prokchorchik M."/>
            <person name="Won K."/>
            <person name="Lee Y."/>
            <person name="Choi E.D."/>
            <person name="Segonzac C."/>
            <person name="Sohn K.H."/>
        </authorList>
    </citation>
    <scope>NUCLEOTIDE SEQUENCE [LARGE SCALE GENOMIC DNA]</scope>
    <source>
        <strain evidence="1 2">PRI2</strain>
    </source>
</reference>
<dbReference type="EMBL" id="SNSC02000001">
    <property type="protein sequence ID" value="TID27916.1"/>
    <property type="molecule type" value="Genomic_DNA"/>
</dbReference>
<gene>
    <name evidence="1" type="ORF">E6O75_ATG00683</name>
</gene>
<evidence type="ECO:0000313" key="1">
    <source>
        <dbReference type="EMBL" id="TID27916.1"/>
    </source>
</evidence>
<keyword evidence="2" id="KW-1185">Reference proteome</keyword>
<comment type="caution">
    <text evidence="1">The sequence shown here is derived from an EMBL/GenBank/DDBJ whole genome shotgun (WGS) entry which is preliminary data.</text>
</comment>
<organism evidence="1 2">
    <name type="scientific">Venturia nashicola</name>
    <dbReference type="NCBI Taxonomy" id="86259"/>
    <lineage>
        <taxon>Eukaryota</taxon>
        <taxon>Fungi</taxon>
        <taxon>Dikarya</taxon>
        <taxon>Ascomycota</taxon>
        <taxon>Pezizomycotina</taxon>
        <taxon>Dothideomycetes</taxon>
        <taxon>Pleosporomycetidae</taxon>
        <taxon>Venturiales</taxon>
        <taxon>Venturiaceae</taxon>
        <taxon>Venturia</taxon>
    </lineage>
</organism>
<evidence type="ECO:0000313" key="2">
    <source>
        <dbReference type="Proteomes" id="UP000298493"/>
    </source>
</evidence>
<dbReference type="AlphaFoldDB" id="A0A4Z1PH43"/>
<protein>
    <submittedName>
        <fullName evidence="1">Uncharacterized protein</fullName>
    </submittedName>
</protein>